<accession>A0ABP7C4R5</accession>
<comment type="similarity">
    <text evidence="1">Belongs to the bacterial solute-binding protein 1 family.</text>
</comment>
<dbReference type="PROSITE" id="PS01037">
    <property type="entry name" value="SBP_BACTERIAL_1"/>
    <property type="match status" value="1"/>
</dbReference>
<dbReference type="InterPro" id="IPR006061">
    <property type="entry name" value="SBP_1_CS"/>
</dbReference>
<organism evidence="5 6">
    <name type="scientific">Arthrobacter ginkgonis</name>
    <dbReference type="NCBI Taxonomy" id="1630594"/>
    <lineage>
        <taxon>Bacteria</taxon>
        <taxon>Bacillati</taxon>
        <taxon>Actinomycetota</taxon>
        <taxon>Actinomycetes</taxon>
        <taxon>Micrococcales</taxon>
        <taxon>Micrococcaceae</taxon>
        <taxon>Arthrobacter</taxon>
    </lineage>
</organism>
<evidence type="ECO:0000256" key="1">
    <source>
        <dbReference type="ARBA" id="ARBA00008520"/>
    </source>
</evidence>
<keyword evidence="2" id="KW-0813">Transport</keyword>
<protein>
    <submittedName>
        <fullName evidence="5">Extracellular solute-binding protein</fullName>
    </submittedName>
</protein>
<evidence type="ECO:0000256" key="4">
    <source>
        <dbReference type="SAM" id="SignalP"/>
    </source>
</evidence>
<feature type="signal peptide" evidence="4">
    <location>
        <begin position="1"/>
        <end position="37"/>
    </location>
</feature>
<proteinExistence type="inferred from homology"/>
<keyword evidence="6" id="KW-1185">Reference proteome</keyword>
<dbReference type="SUPFAM" id="SSF53850">
    <property type="entry name" value="Periplasmic binding protein-like II"/>
    <property type="match status" value="1"/>
</dbReference>
<dbReference type="CDD" id="cd13589">
    <property type="entry name" value="PBP2_polyamine_RpCGA009"/>
    <property type="match status" value="1"/>
</dbReference>
<dbReference type="RefSeq" id="WP_345149252.1">
    <property type="nucleotide sequence ID" value="NZ_BAABEO010000008.1"/>
</dbReference>
<dbReference type="Gene3D" id="3.40.190.10">
    <property type="entry name" value="Periplasmic binding protein-like II"/>
    <property type="match status" value="2"/>
</dbReference>
<evidence type="ECO:0000313" key="5">
    <source>
        <dbReference type="EMBL" id="GAA3675381.1"/>
    </source>
</evidence>
<name>A0ABP7C4R5_9MICC</name>
<comment type="caution">
    <text evidence="5">The sequence shown here is derived from an EMBL/GenBank/DDBJ whole genome shotgun (WGS) entry which is preliminary data.</text>
</comment>
<dbReference type="Pfam" id="PF13416">
    <property type="entry name" value="SBP_bac_8"/>
    <property type="match status" value="1"/>
</dbReference>
<evidence type="ECO:0000256" key="3">
    <source>
        <dbReference type="ARBA" id="ARBA00022729"/>
    </source>
</evidence>
<gene>
    <name evidence="5" type="ORF">GCM10023081_12270</name>
</gene>
<evidence type="ECO:0000313" key="6">
    <source>
        <dbReference type="Proteomes" id="UP001500752"/>
    </source>
</evidence>
<dbReference type="Proteomes" id="UP001500752">
    <property type="component" value="Unassembled WGS sequence"/>
</dbReference>
<dbReference type="PANTHER" id="PTHR30222:SF2">
    <property type="entry name" value="ABC TRANSPORTER SUBSTRATE-BINDING PROTEIN"/>
    <property type="match status" value="1"/>
</dbReference>
<reference evidence="6" key="1">
    <citation type="journal article" date="2019" name="Int. J. Syst. Evol. Microbiol.">
        <title>The Global Catalogue of Microorganisms (GCM) 10K type strain sequencing project: providing services to taxonomists for standard genome sequencing and annotation.</title>
        <authorList>
            <consortium name="The Broad Institute Genomics Platform"/>
            <consortium name="The Broad Institute Genome Sequencing Center for Infectious Disease"/>
            <person name="Wu L."/>
            <person name="Ma J."/>
        </authorList>
    </citation>
    <scope>NUCLEOTIDE SEQUENCE [LARGE SCALE GENOMIC DNA]</scope>
    <source>
        <strain evidence="6">JCM 30742</strain>
    </source>
</reference>
<dbReference type="EMBL" id="BAABEO010000008">
    <property type="protein sequence ID" value="GAA3675381.1"/>
    <property type="molecule type" value="Genomic_DNA"/>
</dbReference>
<keyword evidence="3 4" id="KW-0732">Signal</keyword>
<dbReference type="PROSITE" id="PS51257">
    <property type="entry name" value="PROKAR_LIPOPROTEIN"/>
    <property type="match status" value="1"/>
</dbReference>
<sequence length="374" mass="39836">MSATTSRRRMKALPLGLMATAALLLTACGGSGGAASAEVDLGGGPATAGTVKAGALDGMNMTFASWGGIYQDGQMAAAVTPFGEESGARVLSDGPMEYAKVQAQVESNNVTWDVVDTDSNWALGQCGKLLQKLDYTIIDKSSIPEGLASDCSVPAVQYANVVVYNKDKFSDGPKTWADFFDTKKFPGKRAVQGNDAGAGIFEGALIADGVAPEDLYPLDIDRALRKLDTIKGSLVYWMTGAQSQQMLEAQEVDMAVIWSGRAFGAVENGAPFEPAWDTGVVNMDVLSVPAGAKNPKASMALINYYLGKEQQEKLSVETSYSPAHVDAKPQVNENGRKFLVTEPEIAERTLVSDFAWWGENYAGVLEKFTAWVAK</sequence>
<feature type="chain" id="PRO_5045554308" evidence="4">
    <location>
        <begin position="38"/>
        <end position="374"/>
    </location>
</feature>
<dbReference type="PANTHER" id="PTHR30222">
    <property type="entry name" value="SPERMIDINE/PUTRESCINE-BINDING PERIPLASMIC PROTEIN"/>
    <property type="match status" value="1"/>
</dbReference>
<dbReference type="InterPro" id="IPR006059">
    <property type="entry name" value="SBP"/>
</dbReference>
<evidence type="ECO:0000256" key="2">
    <source>
        <dbReference type="ARBA" id="ARBA00022448"/>
    </source>
</evidence>